<organism evidence="1 2">
    <name type="scientific">Dallia pectoralis</name>
    <name type="common">Alaska blackfish</name>
    <dbReference type="NCBI Taxonomy" id="75939"/>
    <lineage>
        <taxon>Eukaryota</taxon>
        <taxon>Metazoa</taxon>
        <taxon>Chordata</taxon>
        <taxon>Craniata</taxon>
        <taxon>Vertebrata</taxon>
        <taxon>Euteleostomi</taxon>
        <taxon>Actinopterygii</taxon>
        <taxon>Neopterygii</taxon>
        <taxon>Teleostei</taxon>
        <taxon>Protacanthopterygii</taxon>
        <taxon>Esociformes</taxon>
        <taxon>Umbridae</taxon>
        <taxon>Dallia</taxon>
    </lineage>
</organism>
<keyword evidence="2" id="KW-1185">Reference proteome</keyword>
<sequence>MIQMRLHYLVILLGVLELTPTAVSRSVLEPSQTGSGVRTQRDASCLKLGYLHDNICCLYCPAGTYVKEFCTQTLEKGTCETCDFDSYTEHENGLPQCLKCTKCRSDEQITKRCTVTQNTECQCKPGSFCASDQACEVCKKCSRCKENEVEVSKCNSTSNTACIPRLPTAGTITGTTASQAWLIVGAVFVIVFAVSAVIVWKKRKSCKTRSPPSKPGEPLIILVDDQNSGPIEENQNNRNAVLEAPLLVRTQAVGATVYSTPEDEDNGLGDSLPNTSHSSQSSLSAIPLAPLPRYSPLSSAKWQPDTVATEEDLLRNLTPLNGDESLRKSFELFEELDVLYHKRFFRHLGLRENAINSCDYLPLEERMFDNSPPLHCSTLDECVALSQWNETGELGKGIAVDIVKQELKSLMRSVVSFYLCYLLCLCLGISCIVLVAVWNSKWRGGFAWDGSSLQFNWHPVLMVIGLVVLYGNGAVLYRVPLTWGQNKLPWKLLHAGVMLLALVFSILGLCAVFGFHNANKTPNLYSLHSWIGICTTALFALQWVLGLAGFLLPCSPVSFRKLLKPAHVWMGGSILILSVVSCISGINEKLFFALKGTTNGTEPYANLPHEALVANSFGVVIVVFVLVVLKILSNQHWQRPEPSAEASYSPLLQDDHY</sequence>
<evidence type="ECO:0000313" key="1">
    <source>
        <dbReference type="EMBL" id="KAJ8005876.1"/>
    </source>
</evidence>
<gene>
    <name evidence="1" type="ORF">DPEC_G00122460</name>
</gene>
<evidence type="ECO:0000313" key="2">
    <source>
        <dbReference type="Proteomes" id="UP001157502"/>
    </source>
</evidence>
<reference evidence="1" key="1">
    <citation type="submission" date="2021-05" db="EMBL/GenBank/DDBJ databases">
        <authorList>
            <person name="Pan Q."/>
            <person name="Jouanno E."/>
            <person name="Zahm M."/>
            <person name="Klopp C."/>
            <person name="Cabau C."/>
            <person name="Louis A."/>
            <person name="Berthelot C."/>
            <person name="Parey E."/>
            <person name="Roest Crollius H."/>
            <person name="Montfort J."/>
            <person name="Robinson-Rechavi M."/>
            <person name="Bouchez O."/>
            <person name="Lampietro C."/>
            <person name="Lopez Roques C."/>
            <person name="Donnadieu C."/>
            <person name="Postlethwait J."/>
            <person name="Bobe J."/>
            <person name="Dillon D."/>
            <person name="Chandos A."/>
            <person name="von Hippel F."/>
            <person name="Guiguen Y."/>
        </authorList>
    </citation>
    <scope>NUCLEOTIDE SEQUENCE</scope>
    <source>
        <strain evidence="1">YG-Jan2019</strain>
    </source>
</reference>
<dbReference type="EMBL" id="CM055737">
    <property type="protein sequence ID" value="KAJ8005876.1"/>
    <property type="molecule type" value="Genomic_DNA"/>
</dbReference>
<comment type="caution">
    <text evidence="1">The sequence shown here is derived from an EMBL/GenBank/DDBJ whole genome shotgun (WGS) entry which is preliminary data.</text>
</comment>
<dbReference type="Proteomes" id="UP001157502">
    <property type="component" value="Chromosome 10"/>
</dbReference>
<proteinExistence type="predicted"/>
<accession>A0ACC2GQE1</accession>
<name>A0ACC2GQE1_DALPE</name>
<protein>
    <submittedName>
        <fullName evidence="1">Uncharacterized protein</fullName>
    </submittedName>
</protein>